<dbReference type="InterPro" id="IPR036095">
    <property type="entry name" value="PTS_EIIB-like_sf"/>
</dbReference>
<keyword evidence="18" id="KW-1185">Reference proteome</keyword>
<dbReference type="PANTHER" id="PTHR30505:SF0">
    <property type="entry name" value="FRUCTOSE-LIKE PTS SYSTEM EIIBC COMPONENT-RELATED"/>
    <property type="match status" value="1"/>
</dbReference>
<dbReference type="GO" id="GO:0016301">
    <property type="term" value="F:kinase activity"/>
    <property type="evidence" value="ECO:0007669"/>
    <property type="project" value="UniProtKB-KW"/>
</dbReference>
<keyword evidence="10" id="KW-0418">Kinase</keyword>
<evidence type="ECO:0000259" key="16">
    <source>
        <dbReference type="PROSITE" id="PS51104"/>
    </source>
</evidence>
<dbReference type="SUPFAM" id="SSF52794">
    <property type="entry name" value="PTS system IIB component-like"/>
    <property type="match status" value="1"/>
</dbReference>
<dbReference type="Gene3D" id="3.40.50.2300">
    <property type="match status" value="1"/>
</dbReference>
<organism evidence="17 18">
    <name type="scientific">Coprobacillus cateniformis</name>
    <dbReference type="NCBI Taxonomy" id="100884"/>
    <lineage>
        <taxon>Bacteria</taxon>
        <taxon>Bacillati</taxon>
        <taxon>Bacillota</taxon>
        <taxon>Erysipelotrichia</taxon>
        <taxon>Erysipelotrichales</taxon>
        <taxon>Coprobacillaceae</taxon>
        <taxon>Coprobacillus</taxon>
    </lineage>
</organism>
<dbReference type="eggNOG" id="COG1299">
    <property type="taxonomic scope" value="Bacteria"/>
</dbReference>
<dbReference type="CDD" id="cd05569">
    <property type="entry name" value="PTS_IIB_fructose"/>
    <property type="match status" value="1"/>
</dbReference>
<dbReference type="RefSeq" id="WP_008789057.1">
    <property type="nucleotide sequence ID" value="NZ_AKCB01000001.1"/>
</dbReference>
<evidence type="ECO:0000313" key="18">
    <source>
        <dbReference type="Proteomes" id="UP000003157"/>
    </source>
</evidence>
<feature type="transmembrane region" description="Helical" evidence="13">
    <location>
        <begin position="550"/>
        <end position="569"/>
    </location>
</feature>
<keyword evidence="12 13" id="KW-0472">Membrane</keyword>
<keyword evidence="11 13" id="KW-1133">Transmembrane helix</keyword>
<dbReference type="InterPro" id="IPR016152">
    <property type="entry name" value="PTrfase/Anion_transptr"/>
</dbReference>
<dbReference type="InterPro" id="IPR003501">
    <property type="entry name" value="PTS_EIIB_2/3"/>
</dbReference>
<dbReference type="PROSITE" id="PS51094">
    <property type="entry name" value="PTS_EIIA_TYPE_2"/>
    <property type="match status" value="1"/>
</dbReference>
<evidence type="ECO:0000256" key="8">
    <source>
        <dbReference type="ARBA" id="ARBA00022683"/>
    </source>
</evidence>
<dbReference type="eggNOG" id="COG1445">
    <property type="taxonomic scope" value="Bacteria"/>
</dbReference>
<proteinExistence type="predicted"/>
<evidence type="ECO:0008006" key="19">
    <source>
        <dbReference type="Google" id="ProtNLM"/>
    </source>
</evidence>
<evidence type="ECO:0000256" key="4">
    <source>
        <dbReference type="ARBA" id="ARBA00022475"/>
    </source>
</evidence>
<evidence type="ECO:0000313" key="17">
    <source>
        <dbReference type="EMBL" id="EFW04832.1"/>
    </source>
</evidence>
<evidence type="ECO:0000256" key="11">
    <source>
        <dbReference type="ARBA" id="ARBA00022989"/>
    </source>
</evidence>
<dbReference type="GO" id="GO:0090563">
    <property type="term" value="F:protein-phosphocysteine-sugar phosphotransferase activity"/>
    <property type="evidence" value="ECO:0007669"/>
    <property type="project" value="TreeGrafter"/>
</dbReference>
<dbReference type="InterPro" id="IPR003353">
    <property type="entry name" value="PTS_IIB_fruc"/>
</dbReference>
<dbReference type="AlphaFoldDB" id="E7GB16"/>
<keyword evidence="9 13" id="KW-0812">Transmembrane</keyword>
<evidence type="ECO:0000256" key="2">
    <source>
        <dbReference type="ARBA" id="ARBA00004496"/>
    </source>
</evidence>
<dbReference type="STRING" id="100884.GCA_000269565_02052"/>
<keyword evidence="7" id="KW-0808">Transferase</keyword>
<dbReference type="GO" id="GO:0022877">
    <property type="term" value="F:protein-N(PI)-phosphohistidine-fructose phosphotransferase system transporter activity"/>
    <property type="evidence" value="ECO:0007669"/>
    <property type="project" value="InterPro"/>
</dbReference>
<accession>E7GB16</accession>
<evidence type="ECO:0000256" key="6">
    <source>
        <dbReference type="ARBA" id="ARBA00022597"/>
    </source>
</evidence>
<evidence type="ECO:0000256" key="12">
    <source>
        <dbReference type="ARBA" id="ARBA00023136"/>
    </source>
</evidence>
<feature type="transmembrane region" description="Helical" evidence="13">
    <location>
        <begin position="414"/>
        <end position="432"/>
    </location>
</feature>
<dbReference type="InterPro" id="IPR013011">
    <property type="entry name" value="PTS_EIIB_2"/>
</dbReference>
<dbReference type="PROSITE" id="PS51099">
    <property type="entry name" value="PTS_EIIB_TYPE_2"/>
    <property type="match status" value="1"/>
</dbReference>
<evidence type="ECO:0000259" key="15">
    <source>
        <dbReference type="PROSITE" id="PS51099"/>
    </source>
</evidence>
<evidence type="ECO:0000256" key="1">
    <source>
        <dbReference type="ARBA" id="ARBA00004429"/>
    </source>
</evidence>
<dbReference type="NCBIfam" id="TIGR00829">
    <property type="entry name" value="FRU"/>
    <property type="match status" value="1"/>
</dbReference>
<dbReference type="NCBIfam" id="TIGR00848">
    <property type="entry name" value="fruA"/>
    <property type="match status" value="1"/>
</dbReference>
<feature type="domain" description="PTS EIIB type-2" evidence="15">
    <location>
        <begin position="164"/>
        <end position="259"/>
    </location>
</feature>
<feature type="domain" description="PTS EIIC type-2" evidence="16">
    <location>
        <begin position="283"/>
        <end position="616"/>
    </location>
</feature>
<dbReference type="PANTHER" id="PTHR30505">
    <property type="entry name" value="FRUCTOSE-LIKE PERMEASE"/>
    <property type="match status" value="1"/>
</dbReference>
<dbReference type="PROSITE" id="PS51104">
    <property type="entry name" value="PTS_EIIC_TYPE_2"/>
    <property type="match status" value="1"/>
</dbReference>
<evidence type="ECO:0000256" key="3">
    <source>
        <dbReference type="ARBA" id="ARBA00022448"/>
    </source>
</evidence>
<feature type="transmembrane region" description="Helical" evidence="13">
    <location>
        <begin position="589"/>
        <end position="609"/>
    </location>
</feature>
<evidence type="ECO:0000259" key="14">
    <source>
        <dbReference type="PROSITE" id="PS51094"/>
    </source>
</evidence>
<dbReference type="GO" id="GO:0005886">
    <property type="term" value="C:plasma membrane"/>
    <property type="evidence" value="ECO:0007669"/>
    <property type="project" value="UniProtKB-SubCell"/>
</dbReference>
<comment type="caution">
    <text evidence="17">The sequence shown here is derived from an EMBL/GenBank/DDBJ whole genome shotgun (WGS) entry which is preliminary data.</text>
</comment>
<dbReference type="Pfam" id="PF00359">
    <property type="entry name" value="PTS_EIIA_2"/>
    <property type="match status" value="1"/>
</dbReference>
<dbReference type="Proteomes" id="UP000003157">
    <property type="component" value="Unassembled WGS sequence"/>
</dbReference>
<gene>
    <name evidence="17" type="ORF">HMPREF9488_01956</name>
</gene>
<evidence type="ECO:0000256" key="9">
    <source>
        <dbReference type="ARBA" id="ARBA00022692"/>
    </source>
</evidence>
<feature type="transmembrane region" description="Helical" evidence="13">
    <location>
        <begin position="377"/>
        <end position="394"/>
    </location>
</feature>
<feature type="transmembrane region" description="Helical" evidence="13">
    <location>
        <begin position="294"/>
        <end position="313"/>
    </location>
</feature>
<dbReference type="OrthoDB" id="9782569at2"/>
<evidence type="ECO:0000256" key="7">
    <source>
        <dbReference type="ARBA" id="ARBA00022679"/>
    </source>
</evidence>
<feature type="transmembrane region" description="Helical" evidence="13">
    <location>
        <begin position="444"/>
        <end position="465"/>
    </location>
</feature>
<dbReference type="PROSITE" id="PS00372">
    <property type="entry name" value="PTS_EIIA_TYPE_2_HIS"/>
    <property type="match status" value="1"/>
</dbReference>
<evidence type="ECO:0000256" key="13">
    <source>
        <dbReference type="SAM" id="Phobius"/>
    </source>
</evidence>
<keyword evidence="4" id="KW-1003">Cell membrane</keyword>
<dbReference type="FunFam" id="3.40.930.10:FF:000009">
    <property type="entry name" value="PTS system, fructose specific IIABC component"/>
    <property type="match status" value="1"/>
</dbReference>
<dbReference type="SUPFAM" id="SSF55804">
    <property type="entry name" value="Phoshotransferase/anion transport protein"/>
    <property type="match status" value="1"/>
</dbReference>
<dbReference type="NCBIfam" id="TIGR01427">
    <property type="entry name" value="PTS_IIC_fructo"/>
    <property type="match status" value="1"/>
</dbReference>
<dbReference type="Gene3D" id="3.40.930.10">
    <property type="entry name" value="Mannitol-specific EII, Chain A"/>
    <property type="match status" value="1"/>
</dbReference>
<dbReference type="GO" id="GO:0005737">
    <property type="term" value="C:cytoplasm"/>
    <property type="evidence" value="ECO:0007669"/>
    <property type="project" value="UniProtKB-SubCell"/>
</dbReference>
<feature type="domain" description="PTS EIIA type-2" evidence="14">
    <location>
        <begin position="5"/>
        <end position="149"/>
    </location>
</feature>
<dbReference type="GO" id="GO:0005351">
    <property type="term" value="F:carbohydrate:proton symporter activity"/>
    <property type="evidence" value="ECO:0007669"/>
    <property type="project" value="InterPro"/>
</dbReference>
<dbReference type="InterPro" id="IPR013014">
    <property type="entry name" value="PTS_EIIC_2"/>
</dbReference>
<dbReference type="InterPro" id="IPR004715">
    <property type="entry name" value="PTS_IIA_fruc"/>
</dbReference>
<name>E7GB16_9FIRM</name>
<protein>
    <recommendedName>
        <fullName evidence="19">PTS system protein</fullName>
    </recommendedName>
</protein>
<feature type="transmembrane region" description="Helical" evidence="13">
    <location>
        <begin position="490"/>
        <end position="512"/>
    </location>
</feature>
<comment type="subcellular location">
    <subcellularLocation>
        <location evidence="1">Cell inner membrane</location>
        <topology evidence="1">Multi-pass membrane protein</topology>
    </subcellularLocation>
    <subcellularLocation>
        <location evidence="2">Cytoplasm</location>
    </subcellularLocation>
</comment>
<feature type="transmembrane region" description="Helical" evidence="13">
    <location>
        <begin position="336"/>
        <end position="356"/>
    </location>
</feature>
<keyword evidence="3" id="KW-0813">Transport</keyword>
<dbReference type="InterPro" id="IPR006327">
    <property type="entry name" value="PTS_IIC_fruc"/>
</dbReference>
<keyword evidence="5" id="KW-0597">Phosphoprotein</keyword>
<reference evidence="17 18" key="1">
    <citation type="submission" date="2010-12" db="EMBL/GenBank/DDBJ databases">
        <title>The Genome Sequence of Coprobacillus sp. strain 29_1.</title>
        <authorList>
            <consortium name="The Broad Institute Genome Sequencing Platform"/>
            <person name="Earl A."/>
            <person name="Ward D."/>
            <person name="Feldgarden M."/>
            <person name="Gevers D."/>
            <person name="Daigneault M."/>
            <person name="Sibley C.D."/>
            <person name="White A."/>
            <person name="Strauss J."/>
            <person name="Allen-Vercoe E."/>
            <person name="Young S.K."/>
            <person name="Zeng Q."/>
            <person name="Gargeya S."/>
            <person name="Fitzgerald M."/>
            <person name="Haas B."/>
            <person name="Abouelleil A."/>
            <person name="Alvarado L."/>
            <person name="Arachchi H.M."/>
            <person name="Berlin A."/>
            <person name="Brown A."/>
            <person name="Chapman S.B."/>
            <person name="Chen Z."/>
            <person name="Dunbar C."/>
            <person name="Freedman E."/>
            <person name="Gearin G."/>
            <person name="Gellesch M."/>
            <person name="Goldberg J."/>
            <person name="Griggs A."/>
            <person name="Gujja S."/>
            <person name="Heilman E."/>
            <person name="Heiman D."/>
            <person name="Howarth C."/>
            <person name="Larson L."/>
            <person name="Lui A."/>
            <person name="MacDonald P.J.P."/>
            <person name="Mehta T."/>
            <person name="Montmayeur A."/>
            <person name="Murphy C."/>
            <person name="Neiman D."/>
            <person name="Pearson M."/>
            <person name="Priest M."/>
            <person name="Roberts A."/>
            <person name="Saif S."/>
            <person name="Shea T."/>
            <person name="Shenoy N."/>
            <person name="Sisk P."/>
            <person name="Stolte C."/>
            <person name="Sykes S."/>
            <person name="White J."/>
            <person name="Yandava C."/>
            <person name="Nusbaum C."/>
            <person name="Birren B."/>
        </authorList>
    </citation>
    <scope>NUCLEOTIDE SEQUENCE [LARGE SCALE GENOMIC DNA]</scope>
    <source>
        <strain evidence="17 18">29_1</strain>
    </source>
</reference>
<dbReference type="Pfam" id="PF02302">
    <property type="entry name" value="PTS_IIB"/>
    <property type="match status" value="1"/>
</dbReference>
<dbReference type="InterPro" id="IPR002178">
    <property type="entry name" value="PTS_EIIA_type-2_dom"/>
</dbReference>
<evidence type="ECO:0000256" key="10">
    <source>
        <dbReference type="ARBA" id="ARBA00022777"/>
    </source>
</evidence>
<dbReference type="HOGENOM" id="CLU_013155_1_0_9"/>
<keyword evidence="8" id="KW-0598">Phosphotransferase system</keyword>
<evidence type="ECO:0000256" key="5">
    <source>
        <dbReference type="ARBA" id="ARBA00022553"/>
    </source>
</evidence>
<dbReference type="EMBL" id="ADKX01000033">
    <property type="protein sequence ID" value="EFW04832.1"/>
    <property type="molecule type" value="Genomic_DNA"/>
</dbReference>
<dbReference type="InterPro" id="IPR050864">
    <property type="entry name" value="Bacterial_PTS_Sugar_Transport"/>
</dbReference>
<dbReference type="CDD" id="cd00211">
    <property type="entry name" value="PTS_IIA_fru"/>
    <property type="match status" value="1"/>
</dbReference>
<dbReference type="GeneID" id="78229899"/>
<dbReference type="GO" id="GO:0009401">
    <property type="term" value="P:phosphoenolpyruvate-dependent sugar phosphotransferase system"/>
    <property type="evidence" value="ECO:0007669"/>
    <property type="project" value="UniProtKB-KW"/>
</dbReference>
<dbReference type="eggNOG" id="COG1762">
    <property type="taxonomic scope" value="Bacteria"/>
</dbReference>
<sequence length="616" mass="69079">MNIKDLLKEDSIILNEHSSNKEEVIDTLIDKHFECHHITDKEKFKQAIMAREKLSSTGIGHMIAIPHAQNETVKYPSLVAMVDKDGVDFDSLDKTPVKLIFMIAVPKEGGTNHLEILAELSQILMDDKIIKNLINAQTPKHFINILTSKLDIKNNKQENDKFDVVAVTACPTGIAHTYMAAKSLEETALKMGVKIKVETNGASGVKNKLTKKDIEHAKAVIIAADKKVEMTRFSNKNIIQVPVAEGIHEPQNLIEQAMNYNEEERLQKDKKKVEKSYKKIKNIYNHFMNGVSRLIPILMIYGIISQIMIMLGIDQSYYIYNDAELGWFMNLNLENIPWLAIMFSGCLFSAFIAESISEVPGFTVALFSSFIYMNHNLGIIGMIVIGFVSGYLVLGLKKLFSYIPELMDSLVPNYLLPLSGFAIMTIILTFLPQRAIDYQYQDQILVLSPILLIIIGFVLGAMMSIDMGGPINKIAYSIGIIGILLKRFDFMSAVMVAGMIPPIVIWLSIMVYPQLFNEKEKSGKWRCLVRGLCFVSEEAIPYMINDKRGIHFPCIIASGIAGSLSMFFGCSQMFPHGGIATLPFITKPHFFMISIFASTLIGMSFVLLFKKNTNNS</sequence>
<dbReference type="FunFam" id="3.40.50.2300:FF:000014">
    <property type="entry name" value="PTS system fructose-like transporter subunit IIB"/>
    <property type="match status" value="1"/>
</dbReference>
<keyword evidence="6" id="KW-0762">Sugar transport</keyword>